<dbReference type="InterPro" id="IPR011969">
    <property type="entry name" value="Clan_AA_Asp_peptidase_C"/>
</dbReference>
<organism evidence="3 4">
    <name type="scientific">Sphingomonas vulcanisoli</name>
    <dbReference type="NCBI Taxonomy" id="1658060"/>
    <lineage>
        <taxon>Bacteria</taxon>
        <taxon>Pseudomonadati</taxon>
        <taxon>Pseudomonadota</taxon>
        <taxon>Alphaproteobacteria</taxon>
        <taxon>Sphingomonadales</taxon>
        <taxon>Sphingomonadaceae</taxon>
        <taxon>Sphingomonas</taxon>
    </lineage>
</organism>
<dbReference type="InterPro" id="IPR001995">
    <property type="entry name" value="Peptidase_A2_cat"/>
</dbReference>
<dbReference type="Proteomes" id="UP000727456">
    <property type="component" value="Unassembled WGS sequence"/>
</dbReference>
<dbReference type="Pfam" id="PF13975">
    <property type="entry name" value="gag-asp_proteas"/>
    <property type="match status" value="1"/>
</dbReference>
<dbReference type="CDD" id="cd05483">
    <property type="entry name" value="retropepsin_like_bacteria"/>
    <property type="match status" value="1"/>
</dbReference>
<keyword evidence="3" id="KW-0645">Protease</keyword>
<dbReference type="InterPro" id="IPR021109">
    <property type="entry name" value="Peptidase_aspartic_dom_sf"/>
</dbReference>
<reference evidence="3 4" key="1">
    <citation type="submission" date="2020-03" db="EMBL/GenBank/DDBJ databases">
        <title>Genomic Encyclopedia of Type Strains, Phase III (KMG-III): the genomes of soil and plant-associated and newly described type strains.</title>
        <authorList>
            <person name="Whitman W."/>
        </authorList>
    </citation>
    <scope>NUCLEOTIDE SEQUENCE [LARGE SCALE GENOMIC DNA]</scope>
    <source>
        <strain evidence="3 4">CECT 8804</strain>
    </source>
</reference>
<sequence length="139" mass="15393">MIEAPTDLWHDTSVIDVQDNVHQITVDPDGLYYAEAKSRDQKIRFIVDSGANTTIITQSDARRLGIDPRTLQYREKLVTANGSAPLAFVHIASLTIAGKTYSQVQVAVFGRKGGVSLLGQDMLRRFRRFAIEDGVMTLA</sequence>
<dbReference type="Gene3D" id="2.40.70.10">
    <property type="entry name" value="Acid Proteases"/>
    <property type="match status" value="1"/>
</dbReference>
<dbReference type="PROSITE" id="PS50175">
    <property type="entry name" value="ASP_PROT_RETROV"/>
    <property type="match status" value="1"/>
</dbReference>
<evidence type="ECO:0000313" key="4">
    <source>
        <dbReference type="Proteomes" id="UP000727456"/>
    </source>
</evidence>
<name>A0ABX0TUV7_9SPHN</name>
<comment type="caution">
    <text evidence="3">The sequence shown here is derived from an EMBL/GenBank/DDBJ whole genome shotgun (WGS) entry which is preliminary data.</text>
</comment>
<evidence type="ECO:0000259" key="2">
    <source>
        <dbReference type="PROSITE" id="PS50175"/>
    </source>
</evidence>
<dbReference type="NCBIfam" id="TIGR02281">
    <property type="entry name" value="clan_AA_DTGA"/>
    <property type="match status" value="1"/>
</dbReference>
<proteinExistence type="predicted"/>
<dbReference type="PROSITE" id="PS00141">
    <property type="entry name" value="ASP_PROTEASE"/>
    <property type="match status" value="1"/>
</dbReference>
<dbReference type="InterPro" id="IPR034122">
    <property type="entry name" value="Retropepsin-like_bacterial"/>
</dbReference>
<dbReference type="InterPro" id="IPR001969">
    <property type="entry name" value="Aspartic_peptidase_AS"/>
</dbReference>
<evidence type="ECO:0000313" key="3">
    <source>
        <dbReference type="EMBL" id="NIJ07954.1"/>
    </source>
</evidence>
<dbReference type="RefSeq" id="WP_167072795.1">
    <property type="nucleotide sequence ID" value="NZ_JAAOZC010000003.1"/>
</dbReference>
<accession>A0ABX0TUV7</accession>
<protein>
    <submittedName>
        <fullName evidence="3">Clan AA aspartic protease (TIGR02281 family)</fullName>
    </submittedName>
</protein>
<dbReference type="SUPFAM" id="SSF50630">
    <property type="entry name" value="Acid proteases"/>
    <property type="match status" value="1"/>
</dbReference>
<dbReference type="EMBL" id="JAAOZC010000003">
    <property type="protein sequence ID" value="NIJ07954.1"/>
    <property type="molecule type" value="Genomic_DNA"/>
</dbReference>
<dbReference type="GO" id="GO:0008233">
    <property type="term" value="F:peptidase activity"/>
    <property type="evidence" value="ECO:0007669"/>
    <property type="project" value="UniProtKB-KW"/>
</dbReference>
<dbReference type="GO" id="GO:0006508">
    <property type="term" value="P:proteolysis"/>
    <property type="evidence" value="ECO:0007669"/>
    <property type="project" value="UniProtKB-KW"/>
</dbReference>
<gene>
    <name evidence="3" type="ORF">FHS31_001564</name>
</gene>
<evidence type="ECO:0000256" key="1">
    <source>
        <dbReference type="ARBA" id="ARBA00022801"/>
    </source>
</evidence>
<keyword evidence="4" id="KW-1185">Reference proteome</keyword>
<feature type="domain" description="Peptidase A2" evidence="2">
    <location>
        <begin position="43"/>
        <end position="122"/>
    </location>
</feature>
<keyword evidence="1" id="KW-0378">Hydrolase</keyword>